<keyword evidence="2" id="KW-0238">DNA-binding</keyword>
<dbReference type="AlphaFoldDB" id="A0A517YWF2"/>
<gene>
    <name evidence="6" type="primary">araR_3</name>
    <name evidence="6" type="ORF">KS4_26250</name>
</gene>
<dbReference type="EMBL" id="CP036425">
    <property type="protein sequence ID" value="QDU34555.1"/>
    <property type="molecule type" value="Genomic_DNA"/>
</dbReference>
<dbReference type="Gene3D" id="3.40.50.2300">
    <property type="match status" value="2"/>
</dbReference>
<dbReference type="InterPro" id="IPR036390">
    <property type="entry name" value="WH_DNA-bd_sf"/>
</dbReference>
<evidence type="ECO:0000256" key="2">
    <source>
        <dbReference type="ARBA" id="ARBA00023125"/>
    </source>
</evidence>
<dbReference type="PRINTS" id="PR00035">
    <property type="entry name" value="HTHGNTR"/>
</dbReference>
<dbReference type="CDD" id="cd07377">
    <property type="entry name" value="WHTH_GntR"/>
    <property type="match status" value="1"/>
</dbReference>
<dbReference type="SUPFAM" id="SSF46785">
    <property type="entry name" value="Winged helix' DNA-binding domain"/>
    <property type="match status" value="1"/>
</dbReference>
<feature type="region of interest" description="Disordered" evidence="4">
    <location>
        <begin position="81"/>
        <end position="102"/>
    </location>
</feature>
<feature type="compositionally biased region" description="Low complexity" evidence="4">
    <location>
        <begin position="91"/>
        <end position="102"/>
    </location>
</feature>
<evidence type="ECO:0000259" key="5">
    <source>
        <dbReference type="PROSITE" id="PS50949"/>
    </source>
</evidence>
<evidence type="ECO:0000256" key="3">
    <source>
        <dbReference type="ARBA" id="ARBA00023163"/>
    </source>
</evidence>
<evidence type="ECO:0000256" key="1">
    <source>
        <dbReference type="ARBA" id="ARBA00023015"/>
    </source>
</evidence>
<dbReference type="Pfam" id="PF13377">
    <property type="entry name" value="Peripla_BP_3"/>
    <property type="match status" value="1"/>
</dbReference>
<proteinExistence type="predicted"/>
<dbReference type="PROSITE" id="PS50949">
    <property type="entry name" value="HTH_GNTR"/>
    <property type="match status" value="1"/>
</dbReference>
<evidence type="ECO:0000313" key="7">
    <source>
        <dbReference type="Proteomes" id="UP000317369"/>
    </source>
</evidence>
<sequence>MATQSTKSKPVSNAAKHVQISDYLRKLIRSKKLPPRHMLESEAELCERFNVSRGPVRQALAALEQDGLIYRISGRGSFVAPRNKSAATPNTTSPIPTPQTETPTIWLLPVGGEDIHNLIFAGLLSGLEKGAAQHNASILVSSLDNNQHTINQHNQNIKGIFTSYASTEILSADFAKDLPKVWLMSRRIECPHHIDAVSPDNNTIGQIAANYLIEQGHKHLAFFSTMSGDPSCNQRLPGFLTAAGSAGVKTTVIDDTLLPDHPPISSFSEVDQTLINKLVDIYLKLTPRPTGMFIIGDHHTALAQPVLQKKGLKIGKDLQIISCNNNKNILNMINPRPVTIDMNLEDMGVAAAHIMAYRTANPNSSLPPMNITPNPTLILP</sequence>
<name>A0A517YWF2_9BACT</name>
<dbReference type="InterPro" id="IPR000524">
    <property type="entry name" value="Tscrpt_reg_HTH_GntR"/>
</dbReference>
<reference evidence="6 7" key="1">
    <citation type="submission" date="2019-02" db="EMBL/GenBank/DDBJ databases">
        <title>Deep-cultivation of Planctomycetes and their phenomic and genomic characterization uncovers novel biology.</title>
        <authorList>
            <person name="Wiegand S."/>
            <person name="Jogler M."/>
            <person name="Boedeker C."/>
            <person name="Pinto D."/>
            <person name="Vollmers J."/>
            <person name="Rivas-Marin E."/>
            <person name="Kohn T."/>
            <person name="Peeters S.H."/>
            <person name="Heuer A."/>
            <person name="Rast P."/>
            <person name="Oberbeckmann S."/>
            <person name="Bunk B."/>
            <person name="Jeske O."/>
            <person name="Meyerdierks A."/>
            <person name="Storesund J.E."/>
            <person name="Kallscheuer N."/>
            <person name="Luecker S."/>
            <person name="Lage O.M."/>
            <person name="Pohl T."/>
            <person name="Merkel B.J."/>
            <person name="Hornburger P."/>
            <person name="Mueller R.-W."/>
            <person name="Bruemmer F."/>
            <person name="Labrenz M."/>
            <person name="Spormann A.M."/>
            <person name="Op den Camp H."/>
            <person name="Overmann J."/>
            <person name="Amann R."/>
            <person name="Jetten M.S.M."/>
            <person name="Mascher T."/>
            <person name="Medema M.H."/>
            <person name="Devos D.P."/>
            <person name="Kaster A.-K."/>
            <person name="Ovreas L."/>
            <person name="Rohde M."/>
            <person name="Galperin M.Y."/>
            <person name="Jogler C."/>
        </authorList>
    </citation>
    <scope>NUCLEOTIDE SEQUENCE [LARGE SCALE GENOMIC DNA]</scope>
    <source>
        <strain evidence="6 7">KS4</strain>
    </source>
</reference>
<dbReference type="Pfam" id="PF00392">
    <property type="entry name" value="GntR"/>
    <property type="match status" value="1"/>
</dbReference>
<keyword evidence="1" id="KW-0805">Transcription regulation</keyword>
<evidence type="ECO:0000313" key="6">
    <source>
        <dbReference type="EMBL" id="QDU34555.1"/>
    </source>
</evidence>
<keyword evidence="7" id="KW-1185">Reference proteome</keyword>
<keyword evidence="3" id="KW-0804">Transcription</keyword>
<dbReference type="GO" id="GO:0003700">
    <property type="term" value="F:DNA-binding transcription factor activity"/>
    <property type="evidence" value="ECO:0007669"/>
    <property type="project" value="InterPro"/>
</dbReference>
<dbReference type="SMART" id="SM00345">
    <property type="entry name" value="HTH_GNTR"/>
    <property type="match status" value="1"/>
</dbReference>
<dbReference type="InterPro" id="IPR046335">
    <property type="entry name" value="LacI/GalR-like_sensor"/>
</dbReference>
<dbReference type="GO" id="GO:0000976">
    <property type="term" value="F:transcription cis-regulatory region binding"/>
    <property type="evidence" value="ECO:0007669"/>
    <property type="project" value="TreeGrafter"/>
</dbReference>
<accession>A0A517YWF2</accession>
<protein>
    <submittedName>
        <fullName evidence="6">Arabinose metabolism transcriptional repressor</fullName>
    </submittedName>
</protein>
<feature type="domain" description="HTH gntR-type" evidence="5">
    <location>
        <begin position="14"/>
        <end position="82"/>
    </location>
</feature>
<dbReference type="OrthoDB" id="269117at2"/>
<dbReference type="SUPFAM" id="SSF53822">
    <property type="entry name" value="Periplasmic binding protein-like I"/>
    <property type="match status" value="1"/>
</dbReference>
<evidence type="ECO:0000256" key="4">
    <source>
        <dbReference type="SAM" id="MobiDB-lite"/>
    </source>
</evidence>
<dbReference type="PANTHER" id="PTHR30146:SF109">
    <property type="entry name" value="HTH-TYPE TRANSCRIPTIONAL REGULATOR GALS"/>
    <property type="match status" value="1"/>
</dbReference>
<dbReference type="InterPro" id="IPR028082">
    <property type="entry name" value="Peripla_BP_I"/>
</dbReference>
<dbReference type="InterPro" id="IPR036388">
    <property type="entry name" value="WH-like_DNA-bd_sf"/>
</dbReference>
<dbReference type="Proteomes" id="UP000317369">
    <property type="component" value="Chromosome"/>
</dbReference>
<dbReference type="KEGG" id="pcor:KS4_26250"/>
<dbReference type="Gene3D" id="1.10.10.10">
    <property type="entry name" value="Winged helix-like DNA-binding domain superfamily/Winged helix DNA-binding domain"/>
    <property type="match status" value="1"/>
</dbReference>
<organism evidence="6 7">
    <name type="scientific">Poriferisphaera corsica</name>
    <dbReference type="NCBI Taxonomy" id="2528020"/>
    <lineage>
        <taxon>Bacteria</taxon>
        <taxon>Pseudomonadati</taxon>
        <taxon>Planctomycetota</taxon>
        <taxon>Phycisphaerae</taxon>
        <taxon>Phycisphaerales</taxon>
        <taxon>Phycisphaeraceae</taxon>
        <taxon>Poriferisphaera</taxon>
    </lineage>
</organism>
<dbReference type="RefSeq" id="WP_145078554.1">
    <property type="nucleotide sequence ID" value="NZ_CP036425.1"/>
</dbReference>
<dbReference type="CDD" id="cd06267">
    <property type="entry name" value="PBP1_LacI_sugar_binding-like"/>
    <property type="match status" value="1"/>
</dbReference>
<dbReference type="PANTHER" id="PTHR30146">
    <property type="entry name" value="LACI-RELATED TRANSCRIPTIONAL REPRESSOR"/>
    <property type="match status" value="1"/>
</dbReference>